<keyword evidence="6" id="KW-0406">Ion transport</keyword>
<comment type="similarity">
    <text evidence="3">Belongs to the ATPase gamma chain family.</text>
</comment>
<keyword evidence="9" id="KW-0066">ATP synthesis</keyword>
<proteinExistence type="inferred from homology"/>
<evidence type="ECO:0000256" key="4">
    <source>
        <dbReference type="ARBA" id="ARBA00022448"/>
    </source>
</evidence>
<dbReference type="GO" id="GO:0046933">
    <property type="term" value="F:proton-transporting ATP synthase activity, rotational mechanism"/>
    <property type="evidence" value="ECO:0007669"/>
    <property type="project" value="InterPro"/>
</dbReference>
<evidence type="ECO:0000313" key="12">
    <source>
        <dbReference type="Proteomes" id="UP000231019"/>
    </source>
</evidence>
<dbReference type="Gene3D" id="1.10.287.80">
    <property type="entry name" value="ATP synthase, gamma subunit, helix hairpin domain"/>
    <property type="match status" value="1"/>
</dbReference>
<evidence type="ECO:0008006" key="13">
    <source>
        <dbReference type="Google" id="ProtNLM"/>
    </source>
</evidence>
<evidence type="ECO:0000256" key="1">
    <source>
        <dbReference type="ARBA" id="ARBA00003456"/>
    </source>
</evidence>
<reference evidence="11 12" key="1">
    <citation type="submission" date="2017-09" db="EMBL/GenBank/DDBJ databases">
        <title>Depth-based differentiation of microbial function through sediment-hosted aquifers and enrichment of novel symbionts in the deep terrestrial subsurface.</title>
        <authorList>
            <person name="Probst A.J."/>
            <person name="Ladd B."/>
            <person name="Jarett J.K."/>
            <person name="Geller-Mcgrath D.E."/>
            <person name="Sieber C.M."/>
            <person name="Emerson J.B."/>
            <person name="Anantharaman K."/>
            <person name="Thomas B.C."/>
            <person name="Malmstrom R."/>
            <person name="Stieglmeier M."/>
            <person name="Klingl A."/>
            <person name="Woyke T."/>
            <person name="Ryan C.M."/>
            <person name="Banfield J.F."/>
        </authorList>
    </citation>
    <scope>NUCLEOTIDE SEQUENCE [LARGE SCALE GENOMIC DNA]</scope>
    <source>
        <strain evidence="11">CG17_big_fil_post_rev_8_21_14_2_50_48_46</strain>
    </source>
</reference>
<organism evidence="11 12">
    <name type="scientific">bacterium (Candidatus Blackallbacteria) CG17_big_fil_post_rev_8_21_14_2_50_48_46</name>
    <dbReference type="NCBI Taxonomy" id="2014261"/>
    <lineage>
        <taxon>Bacteria</taxon>
        <taxon>Candidatus Blackallbacteria</taxon>
    </lineage>
</organism>
<dbReference type="Pfam" id="PF00231">
    <property type="entry name" value="ATP-synt"/>
    <property type="match status" value="1"/>
</dbReference>
<protein>
    <recommendedName>
        <fullName evidence="13">F0F1 ATP synthase subunit gamma</fullName>
    </recommendedName>
</protein>
<keyword evidence="7" id="KW-0472">Membrane</keyword>
<dbReference type="PANTHER" id="PTHR11693">
    <property type="entry name" value="ATP SYNTHASE GAMMA CHAIN"/>
    <property type="match status" value="1"/>
</dbReference>
<dbReference type="InterPro" id="IPR000131">
    <property type="entry name" value="ATP_synth_F1_gsu"/>
</dbReference>
<comment type="subcellular location">
    <subcellularLocation>
        <location evidence="2">Membrane</location>
        <topology evidence="2">Peripheral membrane protein</topology>
    </subcellularLocation>
</comment>
<dbReference type="GO" id="GO:0045259">
    <property type="term" value="C:proton-transporting ATP synthase complex"/>
    <property type="evidence" value="ECO:0007669"/>
    <property type="project" value="UniProtKB-KW"/>
</dbReference>
<evidence type="ECO:0000256" key="10">
    <source>
        <dbReference type="SAM" id="Coils"/>
    </source>
</evidence>
<accession>A0A2M7G0X2</accession>
<evidence type="ECO:0000256" key="6">
    <source>
        <dbReference type="ARBA" id="ARBA00023065"/>
    </source>
</evidence>
<feature type="coiled-coil region" evidence="10">
    <location>
        <begin position="230"/>
        <end position="257"/>
    </location>
</feature>
<keyword evidence="10" id="KW-0175">Coiled coil</keyword>
<dbReference type="EMBL" id="PFFQ01000053">
    <property type="protein sequence ID" value="PIW15355.1"/>
    <property type="molecule type" value="Genomic_DNA"/>
</dbReference>
<dbReference type="PANTHER" id="PTHR11693:SF22">
    <property type="entry name" value="ATP SYNTHASE SUBUNIT GAMMA, MITOCHONDRIAL"/>
    <property type="match status" value="1"/>
</dbReference>
<keyword evidence="4" id="KW-0813">Transport</keyword>
<evidence type="ECO:0000256" key="9">
    <source>
        <dbReference type="ARBA" id="ARBA00023310"/>
    </source>
</evidence>
<dbReference type="CDD" id="cd12151">
    <property type="entry name" value="F1-ATPase_gamma"/>
    <property type="match status" value="1"/>
</dbReference>
<dbReference type="Proteomes" id="UP000231019">
    <property type="component" value="Unassembled WGS sequence"/>
</dbReference>
<dbReference type="SUPFAM" id="SSF52943">
    <property type="entry name" value="ATP synthase (F1-ATPase), gamma subunit"/>
    <property type="match status" value="1"/>
</dbReference>
<dbReference type="InterPro" id="IPR035968">
    <property type="entry name" value="ATP_synth_F1_ATPase_gsu"/>
</dbReference>
<evidence type="ECO:0000313" key="11">
    <source>
        <dbReference type="EMBL" id="PIW15355.1"/>
    </source>
</evidence>
<evidence type="ECO:0000256" key="2">
    <source>
        <dbReference type="ARBA" id="ARBA00004170"/>
    </source>
</evidence>
<keyword evidence="5" id="KW-0375">Hydrogen ion transport</keyword>
<evidence type="ECO:0000256" key="3">
    <source>
        <dbReference type="ARBA" id="ARBA00007681"/>
    </source>
</evidence>
<dbReference type="Gene3D" id="3.40.1380.10">
    <property type="match status" value="1"/>
</dbReference>
<evidence type="ECO:0000256" key="7">
    <source>
        <dbReference type="ARBA" id="ARBA00023136"/>
    </source>
</evidence>
<dbReference type="PRINTS" id="PR00126">
    <property type="entry name" value="ATPASEGAMMA"/>
</dbReference>
<evidence type="ECO:0000256" key="5">
    <source>
        <dbReference type="ARBA" id="ARBA00022781"/>
    </source>
</evidence>
<keyword evidence="8" id="KW-0139">CF(1)</keyword>
<evidence type="ECO:0000256" key="8">
    <source>
        <dbReference type="ARBA" id="ARBA00023196"/>
    </source>
</evidence>
<gene>
    <name evidence="11" type="ORF">COW36_18235</name>
</gene>
<name>A0A2M7G0X2_9BACT</name>
<dbReference type="AlphaFoldDB" id="A0A2M7G0X2"/>
<sequence>MSDTREIEGRIRGYQAIGKIILSMKSLASFNLQQAQESIQQIRAYESQIYHALGDFMRLFPSQVTPFRKGRKLVIVLGSDQGLCGQFNQSLLHAAQASLAASGPETGFVLAGRRLQEDFQPEPLLKLSAPSDLHSIYHRTSQILGFVHQAYVEGAFQQVEVIFNRFEGLGAYHVRTHALLPLPQGTSSRRSVLIDVAPEVLFASLLSEYFYMELHRAFLESFLSENGVRLVNMNQASHNIEQRIESLENESHFARQNELTDELNEIMGSYSVIVGEGQ</sequence>
<comment type="caution">
    <text evidence="11">The sequence shown here is derived from an EMBL/GenBank/DDBJ whole genome shotgun (WGS) entry which is preliminary data.</text>
</comment>
<comment type="function">
    <text evidence="1">Produces ATP from ADP in the presence of a proton gradient across the membrane. The gamma chain is believed to be important in regulating ATPase activity and the flow of protons through the CF(0) complex.</text>
</comment>